<dbReference type="OrthoDB" id="9801120at2"/>
<dbReference type="PROSITE" id="PS51918">
    <property type="entry name" value="RADICAL_SAM"/>
    <property type="match status" value="1"/>
</dbReference>
<evidence type="ECO:0000256" key="4">
    <source>
        <dbReference type="ARBA" id="ARBA00022723"/>
    </source>
</evidence>
<name>A0A1X7AG77_9GAMM</name>
<proteinExistence type="predicted"/>
<keyword evidence="5" id="KW-0408">Iron</keyword>
<dbReference type="GO" id="GO:0051539">
    <property type="term" value="F:4 iron, 4 sulfur cluster binding"/>
    <property type="evidence" value="ECO:0007669"/>
    <property type="project" value="UniProtKB-KW"/>
</dbReference>
<evidence type="ECO:0000313" key="8">
    <source>
        <dbReference type="EMBL" id="SMA38105.1"/>
    </source>
</evidence>
<keyword evidence="9" id="KW-1185">Reference proteome</keyword>
<dbReference type="PANTHER" id="PTHR43583:SF1">
    <property type="entry name" value="2-IMINOACETATE SYNTHASE"/>
    <property type="match status" value="1"/>
</dbReference>
<dbReference type="Pfam" id="PF04055">
    <property type="entry name" value="Radical_SAM"/>
    <property type="match status" value="1"/>
</dbReference>
<dbReference type="SFLD" id="SFLDS00029">
    <property type="entry name" value="Radical_SAM"/>
    <property type="match status" value="1"/>
</dbReference>
<keyword evidence="6" id="KW-0411">Iron-sulfur</keyword>
<dbReference type="CDD" id="cd01335">
    <property type="entry name" value="Radical_SAM"/>
    <property type="match status" value="1"/>
</dbReference>
<dbReference type="GO" id="GO:0005506">
    <property type="term" value="F:iron ion binding"/>
    <property type="evidence" value="ECO:0007669"/>
    <property type="project" value="InterPro"/>
</dbReference>
<keyword evidence="3" id="KW-0949">S-adenosyl-L-methionine</keyword>
<dbReference type="SUPFAM" id="SSF102114">
    <property type="entry name" value="Radical SAM enzymes"/>
    <property type="match status" value="1"/>
</dbReference>
<dbReference type="GO" id="GO:0036355">
    <property type="term" value="F:2-iminoacetate synthase activity"/>
    <property type="evidence" value="ECO:0007669"/>
    <property type="project" value="UniProtKB-EC"/>
</dbReference>
<dbReference type="SFLD" id="SFLDF00301">
    <property type="entry name" value="2-iminoacetate_synthase_(ThiH)"/>
    <property type="match status" value="1"/>
</dbReference>
<dbReference type="NCBIfam" id="TIGR02351">
    <property type="entry name" value="thiH"/>
    <property type="match status" value="1"/>
</dbReference>
<dbReference type="PANTHER" id="PTHR43583">
    <property type="entry name" value="2-IMINOACETATE SYNTHASE"/>
    <property type="match status" value="1"/>
</dbReference>
<dbReference type="SFLD" id="SFLDG01060">
    <property type="entry name" value="BATS_domain_containing"/>
    <property type="match status" value="1"/>
</dbReference>
<evidence type="ECO:0000256" key="3">
    <source>
        <dbReference type="ARBA" id="ARBA00022691"/>
    </source>
</evidence>
<gene>
    <name evidence="8" type="primary">thiH</name>
    <name evidence="8" type="ORF">EHSB41UT_00830</name>
</gene>
<reference evidence="8 9" key="1">
    <citation type="submission" date="2017-03" db="EMBL/GenBank/DDBJ databases">
        <authorList>
            <person name="Afonso C.L."/>
            <person name="Miller P.J."/>
            <person name="Scott M.A."/>
            <person name="Spackman E."/>
            <person name="Goraichik I."/>
            <person name="Dimitrov K.M."/>
            <person name="Suarez D.L."/>
            <person name="Swayne D.E."/>
        </authorList>
    </citation>
    <scope>NUCLEOTIDE SEQUENCE [LARGE SCALE GENOMIC DNA]</scope>
    <source>
        <strain evidence="8">SB41UT1</strain>
    </source>
</reference>
<accession>A0A1X7AG77</accession>
<dbReference type="InterPro" id="IPR010722">
    <property type="entry name" value="BATS_dom"/>
</dbReference>
<dbReference type="InterPro" id="IPR007197">
    <property type="entry name" value="rSAM"/>
</dbReference>
<sequence>MSSAQAQHNFSDTLPSLNWDDARMRAHSYTEADVHIALTKARKTPDDFLALISPSAEPFLEQMAAESLRLTRKRFGNTIQLYLPLYLSNKCHNICTYCGFSLENPIRRETLTTEQLDKEIAAIKRMGFEHILLVTGEAPGTVGMKYFREVIPYIKQHFAHVSIEVQPLDEDEYAELISLGLDAVMIYQETYHRSAYGDYHKRGSKSNFVYRLDTPDRLGRAGIRKIGVAALLGLEDWRADSYMTACHLDYLQKTYWKTRYSVSFPRIRPCEGDFQPRSPVSDRQLLQLICAWRLVFPEVELSLSTRESELFRNNVAKLGITSMTAASSTMPGGYAERENHEEKQALEQFSIDDDRSPAAIAEMLKAQGLEPVWRDKELTGR</sequence>
<dbReference type="EMBL" id="FWPT01000002">
    <property type="protein sequence ID" value="SMA38105.1"/>
    <property type="molecule type" value="Genomic_DNA"/>
</dbReference>
<keyword evidence="2" id="KW-0004">4Fe-4S</keyword>
<evidence type="ECO:0000256" key="5">
    <source>
        <dbReference type="ARBA" id="ARBA00023004"/>
    </source>
</evidence>
<evidence type="ECO:0000313" key="9">
    <source>
        <dbReference type="Proteomes" id="UP000196573"/>
    </source>
</evidence>
<evidence type="ECO:0000259" key="7">
    <source>
        <dbReference type="PROSITE" id="PS51918"/>
    </source>
</evidence>
<comment type="cofactor">
    <cofactor evidence="1">
        <name>[4Fe-4S] cluster</name>
        <dbReference type="ChEBI" id="CHEBI:49883"/>
    </cofactor>
</comment>
<evidence type="ECO:0000256" key="2">
    <source>
        <dbReference type="ARBA" id="ARBA00022485"/>
    </source>
</evidence>
<dbReference type="InterPro" id="IPR012726">
    <property type="entry name" value="ThiH"/>
</dbReference>
<feature type="domain" description="Radical SAM core" evidence="7">
    <location>
        <begin position="77"/>
        <end position="312"/>
    </location>
</feature>
<dbReference type="SMART" id="SM00876">
    <property type="entry name" value="BATS"/>
    <property type="match status" value="1"/>
</dbReference>
<dbReference type="Gene3D" id="3.20.20.70">
    <property type="entry name" value="Aldolase class I"/>
    <property type="match status" value="1"/>
</dbReference>
<dbReference type="InterPro" id="IPR013785">
    <property type="entry name" value="Aldolase_TIM"/>
</dbReference>
<dbReference type="AlphaFoldDB" id="A0A1X7AG77"/>
<evidence type="ECO:0000256" key="1">
    <source>
        <dbReference type="ARBA" id="ARBA00001966"/>
    </source>
</evidence>
<keyword evidence="4" id="KW-0479">Metal-binding</keyword>
<keyword evidence="8" id="KW-0456">Lyase</keyword>
<protein>
    <submittedName>
        <fullName evidence="8">2-iminoacetate synthase</fullName>
        <ecNumber evidence="8">4.1.99.19</ecNumber>
    </submittedName>
</protein>
<dbReference type="Proteomes" id="UP000196573">
    <property type="component" value="Unassembled WGS sequence"/>
</dbReference>
<dbReference type="InterPro" id="IPR034428">
    <property type="entry name" value="ThiH/NoCL/HydG-like"/>
</dbReference>
<dbReference type="RefSeq" id="WP_087107206.1">
    <property type="nucleotide sequence ID" value="NZ_CBCSCN010000001.1"/>
</dbReference>
<dbReference type="SFLD" id="SFLDG01081">
    <property type="entry name" value="cleavage_of_the_Ca-Cb_bond_in"/>
    <property type="match status" value="1"/>
</dbReference>
<organism evidence="8 9">
    <name type="scientific">Parendozoicomonas haliclonae</name>
    <dbReference type="NCBI Taxonomy" id="1960125"/>
    <lineage>
        <taxon>Bacteria</taxon>
        <taxon>Pseudomonadati</taxon>
        <taxon>Pseudomonadota</taxon>
        <taxon>Gammaproteobacteria</taxon>
        <taxon>Oceanospirillales</taxon>
        <taxon>Endozoicomonadaceae</taxon>
        <taxon>Parendozoicomonas</taxon>
    </lineage>
</organism>
<dbReference type="Pfam" id="PF06968">
    <property type="entry name" value="BATS"/>
    <property type="match status" value="1"/>
</dbReference>
<dbReference type="InterPro" id="IPR058240">
    <property type="entry name" value="rSAM_sf"/>
</dbReference>
<evidence type="ECO:0000256" key="6">
    <source>
        <dbReference type="ARBA" id="ARBA00023014"/>
    </source>
</evidence>
<dbReference type="EC" id="4.1.99.19" evidence="8"/>